<dbReference type="Gene3D" id="3.40.420.10">
    <property type="entry name" value="Ricin (A subunit), domain 1"/>
    <property type="match status" value="1"/>
</dbReference>
<proteinExistence type="inferred from homology"/>
<keyword evidence="4 8" id="KW-0800">Toxin</keyword>
<dbReference type="AlphaFoldDB" id="A0AAV8H712"/>
<feature type="compositionally biased region" description="Basic and acidic residues" evidence="9">
    <location>
        <begin position="272"/>
        <end position="285"/>
    </location>
</feature>
<name>A0AAV8H712_9POAL</name>
<protein>
    <recommendedName>
        <fullName evidence="3 8">rRNA N-glycosylase</fullName>
        <ecNumber evidence="3 8">3.2.2.22</ecNumber>
    </recommendedName>
</protein>
<keyword evidence="6 8" id="KW-0611">Plant defense</keyword>
<dbReference type="GO" id="GO:0030598">
    <property type="term" value="F:rRNA N-glycosylase activity"/>
    <property type="evidence" value="ECO:0007669"/>
    <property type="project" value="UniProtKB-EC"/>
</dbReference>
<dbReference type="Proteomes" id="UP001140206">
    <property type="component" value="Chromosome 1"/>
</dbReference>
<keyword evidence="5 8" id="KW-0378">Hydrolase</keyword>
<dbReference type="EMBL" id="JAMFTS010000001">
    <property type="protein sequence ID" value="KAJ4811166.1"/>
    <property type="molecule type" value="Genomic_DNA"/>
</dbReference>
<organism evidence="10 11">
    <name type="scientific">Rhynchospora pubera</name>
    <dbReference type="NCBI Taxonomy" id="906938"/>
    <lineage>
        <taxon>Eukaryota</taxon>
        <taxon>Viridiplantae</taxon>
        <taxon>Streptophyta</taxon>
        <taxon>Embryophyta</taxon>
        <taxon>Tracheophyta</taxon>
        <taxon>Spermatophyta</taxon>
        <taxon>Magnoliopsida</taxon>
        <taxon>Liliopsida</taxon>
        <taxon>Poales</taxon>
        <taxon>Cyperaceae</taxon>
        <taxon>Cyperoideae</taxon>
        <taxon>Rhynchosporeae</taxon>
        <taxon>Rhynchospora</taxon>
    </lineage>
</organism>
<evidence type="ECO:0000256" key="6">
    <source>
        <dbReference type="ARBA" id="ARBA00022821"/>
    </source>
</evidence>
<evidence type="ECO:0000256" key="3">
    <source>
        <dbReference type="ARBA" id="ARBA00012001"/>
    </source>
</evidence>
<evidence type="ECO:0000256" key="1">
    <source>
        <dbReference type="ARBA" id="ARBA00000237"/>
    </source>
</evidence>
<comment type="similarity">
    <text evidence="2">Belongs to the ribosome-inactivating protein family. Type 1 RIP subfamily.</text>
</comment>
<dbReference type="GO" id="GO:0017148">
    <property type="term" value="P:negative regulation of translation"/>
    <property type="evidence" value="ECO:0007669"/>
    <property type="project" value="UniProtKB-KW"/>
</dbReference>
<dbReference type="GO" id="GO:0006952">
    <property type="term" value="P:defense response"/>
    <property type="evidence" value="ECO:0007669"/>
    <property type="project" value="UniProtKB-KW"/>
</dbReference>
<dbReference type="SUPFAM" id="SSF56371">
    <property type="entry name" value="Ribosome inactivating proteins (RIP)"/>
    <property type="match status" value="1"/>
</dbReference>
<dbReference type="InterPro" id="IPR036041">
    <property type="entry name" value="Ribosome-inact_prot_sf"/>
</dbReference>
<dbReference type="PANTHER" id="PTHR33453:SF9">
    <property type="entry name" value="ALBUMIN B-32"/>
    <property type="match status" value="1"/>
</dbReference>
<dbReference type="InterPro" id="IPR001574">
    <property type="entry name" value="Ribosome_inactivat_prot"/>
</dbReference>
<dbReference type="PANTHER" id="PTHR33453">
    <property type="match status" value="1"/>
</dbReference>
<accession>A0AAV8H712</accession>
<evidence type="ECO:0000256" key="2">
    <source>
        <dbReference type="ARBA" id="ARBA00008544"/>
    </source>
</evidence>
<evidence type="ECO:0000256" key="5">
    <source>
        <dbReference type="ARBA" id="ARBA00022801"/>
    </source>
</evidence>
<dbReference type="GO" id="GO:0090729">
    <property type="term" value="F:toxin activity"/>
    <property type="evidence" value="ECO:0007669"/>
    <property type="project" value="UniProtKB-KW"/>
</dbReference>
<comment type="catalytic activity">
    <reaction evidence="1 8">
        <text>Endohydrolysis of the N-glycosidic bond at one specific adenosine on the 28S rRNA.</text>
        <dbReference type="EC" id="3.2.2.22"/>
    </reaction>
</comment>
<sequence>MAPKRKNSDKPSSSVAKTINVKRLSFKVKKKSGYKGYVNSLRSEFFIPSRIKHGIHVLPEEKPPENPEEFIEACLQTDESGVVLLIRKDNVYLVGFKSEEAEKYYSFDDHKKKSIPDFLPSTKLDFSGNYPDLVSPLSSLSFNEHTIVNAIKYLAKYKCRVEKNDGEHEKVGDSEAKKHIACLIVIICEAIRMENVLSFISTQMRSVQSRNLGSVNLDEEVRQWATSSRKVLDNFEPPSEEQIDIFRSNLQLLKPVKPCPGLERYMFPPPEPEDKPVQDRKMKSK</sequence>
<evidence type="ECO:0000313" key="10">
    <source>
        <dbReference type="EMBL" id="KAJ4811166.1"/>
    </source>
</evidence>
<dbReference type="InterPro" id="IPR016138">
    <property type="entry name" value="Ribosome_inactivat_prot_sub1"/>
</dbReference>
<dbReference type="EC" id="3.2.2.22" evidence="3 8"/>
<keyword evidence="11" id="KW-1185">Reference proteome</keyword>
<reference evidence="10" key="1">
    <citation type="submission" date="2022-08" db="EMBL/GenBank/DDBJ databases">
        <authorList>
            <person name="Marques A."/>
        </authorList>
    </citation>
    <scope>NUCLEOTIDE SEQUENCE</scope>
    <source>
        <strain evidence="10">RhyPub2mFocal</strain>
        <tissue evidence="10">Leaves</tissue>
    </source>
</reference>
<dbReference type="Pfam" id="PF00161">
    <property type="entry name" value="RIP"/>
    <property type="match status" value="1"/>
</dbReference>
<evidence type="ECO:0000313" key="11">
    <source>
        <dbReference type="Proteomes" id="UP001140206"/>
    </source>
</evidence>
<comment type="caution">
    <text evidence="10">The sequence shown here is derived from an EMBL/GenBank/DDBJ whole genome shotgun (WGS) entry which is preliminary data.</text>
</comment>
<gene>
    <name evidence="10" type="ORF">LUZ62_023732</name>
</gene>
<evidence type="ECO:0000256" key="7">
    <source>
        <dbReference type="ARBA" id="ARBA00023193"/>
    </source>
</evidence>
<evidence type="ECO:0000256" key="9">
    <source>
        <dbReference type="SAM" id="MobiDB-lite"/>
    </source>
</evidence>
<evidence type="ECO:0000256" key="8">
    <source>
        <dbReference type="RuleBase" id="RU004915"/>
    </source>
</evidence>
<evidence type="ECO:0000256" key="4">
    <source>
        <dbReference type="ARBA" id="ARBA00022656"/>
    </source>
</evidence>
<feature type="region of interest" description="Disordered" evidence="9">
    <location>
        <begin position="263"/>
        <end position="285"/>
    </location>
</feature>
<keyword evidence="7 8" id="KW-0652">Protein synthesis inhibitor</keyword>